<sequence length="59" mass="6563">MLALLRQRGVTSDLPSPTGHIAEEFSRYDAHMCDARALSAVSRTNRLRIVQRLLLAGAR</sequence>
<evidence type="ECO:0000313" key="1">
    <source>
        <dbReference type="EMBL" id="MEJ8852665.1"/>
    </source>
</evidence>
<reference evidence="1 2" key="1">
    <citation type="submission" date="2024-03" db="EMBL/GenBank/DDBJ databases">
        <title>Novel species of the genus Variovorax.</title>
        <authorList>
            <person name="Liu Q."/>
            <person name="Xin Y.-H."/>
        </authorList>
    </citation>
    <scope>NUCLEOTIDE SEQUENCE [LARGE SCALE GENOMIC DNA]</scope>
    <source>
        <strain evidence="1 2">KACC 18900</strain>
    </source>
</reference>
<evidence type="ECO:0000313" key="2">
    <source>
        <dbReference type="Proteomes" id="UP001385892"/>
    </source>
</evidence>
<comment type="caution">
    <text evidence="1">The sequence shown here is derived from an EMBL/GenBank/DDBJ whole genome shotgun (WGS) entry which is preliminary data.</text>
</comment>
<keyword evidence="2" id="KW-1185">Reference proteome</keyword>
<organism evidence="1 2">
    <name type="scientific">Variovorax rhizosphaerae</name>
    <dbReference type="NCBI Taxonomy" id="1836200"/>
    <lineage>
        <taxon>Bacteria</taxon>
        <taxon>Pseudomonadati</taxon>
        <taxon>Pseudomonadota</taxon>
        <taxon>Betaproteobacteria</taxon>
        <taxon>Burkholderiales</taxon>
        <taxon>Comamonadaceae</taxon>
        <taxon>Variovorax</taxon>
    </lineage>
</organism>
<gene>
    <name evidence="1" type="ORF">WKW82_39115</name>
</gene>
<proteinExistence type="predicted"/>
<dbReference type="RefSeq" id="WP_340348607.1">
    <property type="nucleotide sequence ID" value="NZ_JBBKZT010000056.1"/>
</dbReference>
<dbReference type="EMBL" id="JBBKZT010000056">
    <property type="protein sequence ID" value="MEJ8852665.1"/>
    <property type="molecule type" value="Genomic_DNA"/>
</dbReference>
<accession>A0ABU8X0M4</accession>
<evidence type="ECO:0008006" key="3">
    <source>
        <dbReference type="Google" id="ProtNLM"/>
    </source>
</evidence>
<dbReference type="Proteomes" id="UP001385892">
    <property type="component" value="Unassembled WGS sequence"/>
</dbReference>
<name>A0ABU8X0M4_9BURK</name>
<protein>
    <recommendedName>
        <fullName evidence="3">Ankyrin repeat domain-containing protein</fullName>
    </recommendedName>
</protein>